<dbReference type="PRINTS" id="PR00039">
    <property type="entry name" value="HTHLYSR"/>
</dbReference>
<evidence type="ECO:0000256" key="3">
    <source>
        <dbReference type="ARBA" id="ARBA00023125"/>
    </source>
</evidence>
<dbReference type="Proteomes" id="UP000029846">
    <property type="component" value="Unassembled WGS sequence"/>
</dbReference>
<dbReference type="InterPro" id="IPR036388">
    <property type="entry name" value="WH-like_DNA-bd_sf"/>
</dbReference>
<sequence>MRQRRFLPNLSLLLAFDAVMRAGSVTGAAQELGLTQSTISRLIQSLEAQLTRQLFIRHKKRLTPTEAARRYFRDISGALDIIQRASMSVIANPDGGTLDLAVLPTFATRWLAPRLPGFLSQNPGISVNLATRFTTFSFDAEPFDAVIYYGSDDWPGALHLKLFDERWTACASDAFLSHHPIAGPEDLAGAELLQLESRPGAWADWFQGQGFARPEGAEGMMMDQFSMMIQAAISGLGVALLPDYLAQIEIHEGRLRPILRPAVPGHGAYWLAWPERKAGLRPLAVFRDWIGARMAQDDVHAPRE</sequence>
<dbReference type="eggNOG" id="COG0583">
    <property type="taxonomic scope" value="Bacteria"/>
</dbReference>
<dbReference type="SUPFAM" id="SSF53850">
    <property type="entry name" value="Periplasmic binding protein-like II"/>
    <property type="match status" value="1"/>
</dbReference>
<dbReference type="GO" id="GO:0003700">
    <property type="term" value="F:DNA-binding transcription factor activity"/>
    <property type="evidence" value="ECO:0007669"/>
    <property type="project" value="InterPro"/>
</dbReference>
<evidence type="ECO:0000256" key="4">
    <source>
        <dbReference type="ARBA" id="ARBA00023163"/>
    </source>
</evidence>
<keyword evidence="7" id="KW-1185">Reference proteome</keyword>
<keyword evidence="4" id="KW-0804">Transcription</keyword>
<organism evidence="6 7">
    <name type="scientific">Paracoccus halophilus</name>
    <dbReference type="NCBI Taxonomy" id="376733"/>
    <lineage>
        <taxon>Bacteria</taxon>
        <taxon>Pseudomonadati</taxon>
        <taxon>Pseudomonadota</taxon>
        <taxon>Alphaproteobacteria</taxon>
        <taxon>Rhodobacterales</taxon>
        <taxon>Paracoccaceae</taxon>
        <taxon>Paracoccus</taxon>
    </lineage>
</organism>
<dbReference type="Gene3D" id="3.40.190.10">
    <property type="entry name" value="Periplasmic binding protein-like II"/>
    <property type="match status" value="2"/>
</dbReference>
<evidence type="ECO:0000313" key="7">
    <source>
        <dbReference type="Proteomes" id="UP000029846"/>
    </source>
</evidence>
<dbReference type="PANTHER" id="PTHR30537">
    <property type="entry name" value="HTH-TYPE TRANSCRIPTIONAL REGULATOR"/>
    <property type="match status" value="1"/>
</dbReference>
<dbReference type="Gene3D" id="1.10.10.10">
    <property type="entry name" value="Winged helix-like DNA-binding domain superfamily/Winged helix DNA-binding domain"/>
    <property type="match status" value="1"/>
</dbReference>
<dbReference type="PROSITE" id="PS50931">
    <property type="entry name" value="HTH_LYSR"/>
    <property type="match status" value="1"/>
</dbReference>
<dbReference type="GO" id="GO:0006351">
    <property type="term" value="P:DNA-templated transcription"/>
    <property type="evidence" value="ECO:0007669"/>
    <property type="project" value="TreeGrafter"/>
</dbReference>
<keyword evidence="2" id="KW-0805">Transcription regulation</keyword>
<dbReference type="InterPro" id="IPR005119">
    <property type="entry name" value="LysR_subst-bd"/>
</dbReference>
<comment type="caution">
    <text evidence="6">The sequence shown here is derived from an EMBL/GenBank/DDBJ whole genome shotgun (WGS) entry which is preliminary data.</text>
</comment>
<dbReference type="PANTHER" id="PTHR30537:SF26">
    <property type="entry name" value="GLYCINE CLEAVAGE SYSTEM TRANSCRIPTIONAL ACTIVATOR"/>
    <property type="match status" value="1"/>
</dbReference>
<dbReference type="InterPro" id="IPR000847">
    <property type="entry name" value="LysR_HTH_N"/>
</dbReference>
<name>A0A099F490_9RHOB</name>
<keyword evidence="3" id="KW-0238">DNA-binding</keyword>
<evidence type="ECO:0000259" key="5">
    <source>
        <dbReference type="PROSITE" id="PS50931"/>
    </source>
</evidence>
<dbReference type="OrthoDB" id="5526340at2"/>
<dbReference type="Pfam" id="PF00126">
    <property type="entry name" value="HTH_1"/>
    <property type="match status" value="1"/>
</dbReference>
<dbReference type="STRING" id="376733.SAMN04487972_103164"/>
<dbReference type="AlphaFoldDB" id="A0A099F490"/>
<dbReference type="InterPro" id="IPR036390">
    <property type="entry name" value="WH_DNA-bd_sf"/>
</dbReference>
<gene>
    <name evidence="6" type="ORF">IT41_06880</name>
</gene>
<dbReference type="GO" id="GO:0043565">
    <property type="term" value="F:sequence-specific DNA binding"/>
    <property type="evidence" value="ECO:0007669"/>
    <property type="project" value="TreeGrafter"/>
</dbReference>
<dbReference type="EMBL" id="JRKN01000007">
    <property type="protein sequence ID" value="KGJ05108.1"/>
    <property type="molecule type" value="Genomic_DNA"/>
</dbReference>
<evidence type="ECO:0000313" key="6">
    <source>
        <dbReference type="EMBL" id="KGJ05108.1"/>
    </source>
</evidence>
<dbReference type="SUPFAM" id="SSF46785">
    <property type="entry name" value="Winged helix' DNA-binding domain"/>
    <property type="match status" value="1"/>
</dbReference>
<dbReference type="InterPro" id="IPR058163">
    <property type="entry name" value="LysR-type_TF_proteobact-type"/>
</dbReference>
<reference evidence="6 7" key="2">
    <citation type="submission" date="2014-10" db="EMBL/GenBank/DDBJ databases">
        <title>Paracoccus sanguinis sp. nov., isolated from clinical specimens of New York State patients.</title>
        <authorList>
            <person name="Mingle L.A."/>
            <person name="Cole J.A."/>
            <person name="Lapierre P."/>
            <person name="Musser K.A."/>
        </authorList>
    </citation>
    <scope>NUCLEOTIDE SEQUENCE [LARGE SCALE GENOMIC DNA]</scope>
    <source>
        <strain evidence="6 7">JCM 14014</strain>
    </source>
</reference>
<dbReference type="Pfam" id="PF03466">
    <property type="entry name" value="LysR_substrate"/>
    <property type="match status" value="1"/>
</dbReference>
<comment type="similarity">
    <text evidence="1">Belongs to the LysR transcriptional regulatory family.</text>
</comment>
<reference evidence="6 7" key="1">
    <citation type="submission" date="2014-09" db="EMBL/GenBank/DDBJ databases">
        <authorList>
            <person name="McGinnis J.M."/>
            <person name="Wolfgang W.J."/>
        </authorList>
    </citation>
    <scope>NUCLEOTIDE SEQUENCE [LARGE SCALE GENOMIC DNA]</scope>
    <source>
        <strain evidence="6 7">JCM 14014</strain>
    </source>
</reference>
<evidence type="ECO:0000256" key="1">
    <source>
        <dbReference type="ARBA" id="ARBA00009437"/>
    </source>
</evidence>
<accession>A0A099F490</accession>
<evidence type="ECO:0000256" key="2">
    <source>
        <dbReference type="ARBA" id="ARBA00023015"/>
    </source>
</evidence>
<feature type="domain" description="HTH lysR-type" evidence="5">
    <location>
        <begin position="8"/>
        <end position="65"/>
    </location>
</feature>
<protein>
    <submittedName>
        <fullName evidence="6">LysR family transcriptional regulator</fullName>
    </submittedName>
</protein>
<proteinExistence type="inferred from homology"/>